<evidence type="ECO:0000313" key="2">
    <source>
        <dbReference type="EMBL" id="ERG91770.1"/>
    </source>
</evidence>
<name>U1N589_9EURY</name>
<evidence type="ECO:0000313" key="3">
    <source>
        <dbReference type="Proteomes" id="UP000030649"/>
    </source>
</evidence>
<dbReference type="AlphaFoldDB" id="U1N589"/>
<dbReference type="EMBL" id="KE356560">
    <property type="protein sequence ID" value="ERG91770.1"/>
    <property type="molecule type" value="Genomic_DNA"/>
</dbReference>
<organism evidence="2 3">
    <name type="scientific">Haloquadratum walsbyi J07HQW1</name>
    <dbReference type="NCBI Taxonomy" id="1238424"/>
    <lineage>
        <taxon>Archaea</taxon>
        <taxon>Methanobacteriati</taxon>
        <taxon>Methanobacteriota</taxon>
        <taxon>Stenosarchaea group</taxon>
        <taxon>Halobacteria</taxon>
        <taxon>Halobacteriales</taxon>
        <taxon>Haloferacaceae</taxon>
        <taxon>Haloquadratum</taxon>
    </lineage>
</organism>
<dbReference type="Proteomes" id="UP000030649">
    <property type="component" value="Unassembled WGS sequence"/>
</dbReference>
<evidence type="ECO:0000256" key="1">
    <source>
        <dbReference type="SAM" id="MobiDB-lite"/>
    </source>
</evidence>
<sequence>MEADPTGETSTPTSKRNDGQPDVQQQDLTPIEWVFRVEDVSEFTDSPTVQRAVSLFKNMNMTKWGTRCRKGIVLKPADNPKI</sequence>
<feature type="region of interest" description="Disordered" evidence="1">
    <location>
        <begin position="1"/>
        <end position="28"/>
    </location>
</feature>
<protein>
    <submittedName>
        <fullName evidence="2">Uncharacterized protein</fullName>
    </submittedName>
</protein>
<proteinExistence type="predicted"/>
<gene>
    <name evidence="2" type="ORF">J07HQW1_01804</name>
</gene>
<dbReference type="HOGENOM" id="CLU_2550170_0_0_2"/>
<accession>U1N589</accession>
<reference evidence="2 3" key="1">
    <citation type="journal article" date="2013" name="PLoS ONE">
        <title>Assembly-driven community genomics of a hypersaline microbial ecosystem.</title>
        <authorList>
            <person name="Podell S."/>
            <person name="Ugalde J.A."/>
            <person name="Narasingarao P."/>
            <person name="Banfield J.F."/>
            <person name="Heidelberg K.B."/>
            <person name="Allen E.E."/>
        </authorList>
    </citation>
    <scope>NUCLEOTIDE SEQUENCE [LARGE SCALE GENOMIC DNA]</scope>
    <source>
        <strain evidence="3">J07HQW1</strain>
    </source>
</reference>